<name>A0A938YRW5_9ACTN</name>
<dbReference type="AlphaFoldDB" id="A0A938YRW5"/>
<dbReference type="Gene3D" id="1.10.10.10">
    <property type="entry name" value="Winged helix-like DNA-binding domain superfamily/Winged helix DNA-binding domain"/>
    <property type="match status" value="1"/>
</dbReference>
<evidence type="ECO:0000313" key="2">
    <source>
        <dbReference type="EMBL" id="MBM9478088.1"/>
    </source>
</evidence>
<evidence type="ECO:0000256" key="1">
    <source>
        <dbReference type="SAM" id="MobiDB-lite"/>
    </source>
</evidence>
<dbReference type="Proteomes" id="UP000663801">
    <property type="component" value="Unassembled WGS sequence"/>
</dbReference>
<dbReference type="RefSeq" id="WP_205258211.1">
    <property type="nucleotide sequence ID" value="NZ_BAAAPV010000002.1"/>
</dbReference>
<dbReference type="EMBL" id="JAERWL010000015">
    <property type="protein sequence ID" value="MBM9478088.1"/>
    <property type="molecule type" value="Genomic_DNA"/>
</dbReference>
<keyword evidence="3" id="KW-1185">Reference proteome</keyword>
<evidence type="ECO:0008006" key="4">
    <source>
        <dbReference type="Google" id="ProtNLM"/>
    </source>
</evidence>
<evidence type="ECO:0000313" key="3">
    <source>
        <dbReference type="Proteomes" id="UP000663801"/>
    </source>
</evidence>
<accession>A0A938YRW5</accession>
<proteinExistence type="predicted"/>
<reference evidence="2" key="1">
    <citation type="submission" date="2021-01" db="EMBL/GenBank/DDBJ databases">
        <title>KCTC 19127 draft genome.</title>
        <authorList>
            <person name="An D."/>
        </authorList>
    </citation>
    <scope>NUCLEOTIDE SEQUENCE</scope>
    <source>
        <strain evidence="2">KCTC 19127</strain>
    </source>
</reference>
<organism evidence="2 3">
    <name type="scientific">Nakamurella flavida</name>
    <dbReference type="NCBI Taxonomy" id="363630"/>
    <lineage>
        <taxon>Bacteria</taxon>
        <taxon>Bacillati</taxon>
        <taxon>Actinomycetota</taxon>
        <taxon>Actinomycetes</taxon>
        <taxon>Nakamurellales</taxon>
        <taxon>Nakamurellaceae</taxon>
        <taxon>Nakamurella</taxon>
    </lineage>
</organism>
<comment type="caution">
    <text evidence="2">The sequence shown here is derived from an EMBL/GenBank/DDBJ whole genome shotgun (WGS) entry which is preliminary data.</text>
</comment>
<feature type="region of interest" description="Disordered" evidence="1">
    <location>
        <begin position="62"/>
        <end position="82"/>
    </location>
</feature>
<protein>
    <recommendedName>
        <fullName evidence="4">MarR family transcriptional regulator</fullName>
    </recommendedName>
</protein>
<dbReference type="InterPro" id="IPR036388">
    <property type="entry name" value="WH-like_DNA-bd_sf"/>
</dbReference>
<sequence length="82" mass="8592">MRASSSSDAVLTDAGLAALRAATPGHAELVRSMVFDGLSPDLVAPLRAALEQVHEQVVAVGTLPRPPEQRRLPGLPADDQAR</sequence>
<gene>
    <name evidence="2" type="ORF">JL107_16690</name>
</gene>